<dbReference type="RefSeq" id="WP_133226129.1">
    <property type="nucleotide sequence ID" value="NZ_SMRT01000002.1"/>
</dbReference>
<organism evidence="3 4">
    <name type="scientific">Paenibacillus piri</name>
    <dbReference type="NCBI Taxonomy" id="2547395"/>
    <lineage>
        <taxon>Bacteria</taxon>
        <taxon>Bacillati</taxon>
        <taxon>Bacillota</taxon>
        <taxon>Bacilli</taxon>
        <taxon>Bacillales</taxon>
        <taxon>Paenibacillaceae</taxon>
        <taxon>Paenibacillus</taxon>
    </lineage>
</organism>
<evidence type="ECO:0000259" key="2">
    <source>
        <dbReference type="Pfam" id="PF13482"/>
    </source>
</evidence>
<dbReference type="OrthoDB" id="9790530at2"/>
<proteinExistence type="predicted"/>
<feature type="region of interest" description="Disordered" evidence="1">
    <location>
        <begin position="1"/>
        <end position="39"/>
    </location>
</feature>
<comment type="caution">
    <text evidence="3">The sequence shown here is derived from an EMBL/GenBank/DDBJ whole genome shotgun (WGS) entry which is preliminary data.</text>
</comment>
<dbReference type="AlphaFoldDB" id="A0A4R5KWM2"/>
<dbReference type="PANTHER" id="PTHR38462:SF1">
    <property type="entry name" value="YPRB RIBONUCLEASE H-LIKE DOMAIN-CONTAINING PROTEIN"/>
    <property type="match status" value="1"/>
</dbReference>
<keyword evidence="4" id="KW-1185">Reference proteome</keyword>
<feature type="compositionally biased region" description="Low complexity" evidence="1">
    <location>
        <begin position="98"/>
        <end position="111"/>
    </location>
</feature>
<protein>
    <recommendedName>
        <fullName evidence="2">YprB ribonuclease H-like domain-containing protein</fullName>
    </recommendedName>
</protein>
<dbReference type="PANTHER" id="PTHR38462">
    <property type="entry name" value="EXONUCLEASE-LIKE PROTEIN"/>
    <property type="match status" value="1"/>
</dbReference>
<dbReference type="EMBL" id="SMRT01000002">
    <property type="protein sequence ID" value="TDF99578.1"/>
    <property type="molecule type" value="Genomic_DNA"/>
</dbReference>
<feature type="compositionally biased region" description="Low complexity" evidence="1">
    <location>
        <begin position="21"/>
        <end position="39"/>
    </location>
</feature>
<feature type="domain" description="YprB ribonuclease H-like" evidence="2">
    <location>
        <begin position="129"/>
        <end position="295"/>
    </location>
</feature>
<feature type="region of interest" description="Disordered" evidence="1">
    <location>
        <begin position="98"/>
        <end position="121"/>
    </location>
</feature>
<dbReference type="InterPro" id="IPR038720">
    <property type="entry name" value="YprB_RNase_H-like_dom"/>
</dbReference>
<name>A0A4R5KWM2_9BACL</name>
<gene>
    <name evidence="3" type="ORF">E1757_07000</name>
</gene>
<evidence type="ECO:0000313" key="4">
    <source>
        <dbReference type="Proteomes" id="UP000295636"/>
    </source>
</evidence>
<accession>A0A4R5KWM2</accession>
<evidence type="ECO:0000256" key="1">
    <source>
        <dbReference type="SAM" id="MobiDB-lite"/>
    </source>
</evidence>
<dbReference type="InterPro" id="IPR012337">
    <property type="entry name" value="RNaseH-like_sf"/>
</dbReference>
<dbReference type="SUPFAM" id="SSF53098">
    <property type="entry name" value="Ribonuclease H-like"/>
    <property type="match status" value="1"/>
</dbReference>
<dbReference type="Gene3D" id="3.30.420.10">
    <property type="entry name" value="Ribonuclease H-like superfamily/Ribonuclease H"/>
    <property type="match status" value="1"/>
</dbReference>
<feature type="compositionally biased region" description="Low complexity" evidence="1">
    <location>
        <begin position="478"/>
        <end position="497"/>
    </location>
</feature>
<sequence>MSGLRERLLRHKKPAGGGPEPGAEPAAAAREDSAAAAPAADAEWAQLGAHMEQGEHGAFVMRRRVYDSAARHGRYALGELIGQSDQLHALLAPPAAKKGAAAGRGSAAEPGRGMGGRQSDGRLPHDRLLYLDTETTGLGVGAGNVPFMIGIGFYERGQLVVEQMFIRHPGEELAMLHYLQRKLEEHPVLVSYNGKSFDWPIIKNRYILNRMPSEPEIDGHLDFLYPSRSLWKHTLPSCRLGKVEEERLHVVREHDVPGSLAPALYFQYLAERDVSIVQGIFEHNELDILSLAGLSIHFAGTLNGQSRIEEMELEELYRLGLWLDKLDRGELAARALELLEQRLAGGMESEAAAGYMLPLAQVYKQQRRFADACRLWTLYTERKGERSVVSLEPFIELSMHYEHREKQLGRALHYAEWALQHARQRQSLRRSYGLDGVRRHGGHVEAAADETKARQHEEIAALEKRAERLRRKLQQSDSAQAANRARSTAAGRRSSAATGKKRAKPDVQYVMDQLI</sequence>
<reference evidence="3 4" key="1">
    <citation type="submission" date="2019-03" db="EMBL/GenBank/DDBJ databases">
        <title>This is whole genome sequence of Paenibacillus sp MS74 strain.</title>
        <authorList>
            <person name="Trinh H.N."/>
        </authorList>
    </citation>
    <scope>NUCLEOTIDE SEQUENCE [LARGE SCALE GENOMIC DNA]</scope>
    <source>
        <strain evidence="3 4">MS74</strain>
    </source>
</reference>
<dbReference type="GO" id="GO:0003676">
    <property type="term" value="F:nucleic acid binding"/>
    <property type="evidence" value="ECO:0007669"/>
    <property type="project" value="InterPro"/>
</dbReference>
<evidence type="ECO:0000313" key="3">
    <source>
        <dbReference type="EMBL" id="TDF99578.1"/>
    </source>
</evidence>
<dbReference type="Pfam" id="PF13482">
    <property type="entry name" value="RNase_H_2"/>
    <property type="match status" value="1"/>
</dbReference>
<dbReference type="Proteomes" id="UP000295636">
    <property type="component" value="Unassembled WGS sequence"/>
</dbReference>
<feature type="region of interest" description="Disordered" evidence="1">
    <location>
        <begin position="469"/>
        <end position="509"/>
    </location>
</feature>
<dbReference type="InterPro" id="IPR036397">
    <property type="entry name" value="RNaseH_sf"/>
</dbReference>